<dbReference type="Pfam" id="PF02633">
    <property type="entry name" value="Creatininase"/>
    <property type="match status" value="1"/>
</dbReference>
<evidence type="ECO:0000256" key="2">
    <source>
        <dbReference type="ARBA" id="ARBA00022723"/>
    </source>
</evidence>
<reference evidence="7" key="1">
    <citation type="submission" date="2015-05" db="EMBL/GenBank/DDBJ databases">
        <authorList>
            <person name="Urmite Genomes"/>
        </authorList>
    </citation>
    <scope>NUCLEOTIDE SEQUENCE [LARGE SCALE GENOMIC DNA]</scope>
    <source>
        <strain evidence="7">LF1</strain>
    </source>
</reference>
<name>A0A0U1NYZ2_9BACI</name>
<evidence type="ECO:0000313" key="6">
    <source>
        <dbReference type="EMBL" id="CRK83058.1"/>
    </source>
</evidence>
<dbReference type="InterPro" id="IPR031034">
    <property type="entry name" value="Creatininase"/>
</dbReference>
<keyword evidence="4" id="KW-0862">Zinc</keyword>
<dbReference type="RefSeq" id="WP_090635348.1">
    <property type="nucleotide sequence ID" value="NZ_CVRB01000003.1"/>
</dbReference>
<evidence type="ECO:0000256" key="5">
    <source>
        <dbReference type="ARBA" id="ARBA00024029"/>
    </source>
</evidence>
<proteinExistence type="inferred from homology"/>
<dbReference type="STRING" id="1499688.BN000_03015"/>
<dbReference type="GO" id="GO:0006601">
    <property type="term" value="P:creatine biosynthetic process"/>
    <property type="evidence" value="ECO:0007669"/>
    <property type="project" value="InterPro"/>
</dbReference>
<sequence length="256" mass="28852">MRTRNMAHLTWPEVKDAVERNAGIILPIGSTEQHGLHLPLCVDSVLPFELGKAVAENLDMIVAPPVNYGYRSRPTTGGGQTFIGTTSIKGQTLMNTVEDIIDEFIRHGFKRIVLLNWHFENANFIYESAFLAAEKIKAIKPDVKIMVMELPFQTFSEETMNFIFPEGFPGWGIEHASIFETSLMLYLRPDLVLFDRAVDDCADDCPWYDLLPIPEKIVAKSGTLWKATQASEEKGRIAWSELVPTVTEVINKELPK</sequence>
<dbReference type="OrthoDB" id="9801445at2"/>
<evidence type="ECO:0000313" key="7">
    <source>
        <dbReference type="Proteomes" id="UP000199087"/>
    </source>
</evidence>
<dbReference type="PANTHER" id="PTHR35005">
    <property type="entry name" value="3-DEHYDRO-SCYLLO-INOSOSE HYDROLASE"/>
    <property type="match status" value="1"/>
</dbReference>
<keyword evidence="2" id="KW-0479">Metal-binding</keyword>
<keyword evidence="7" id="KW-1185">Reference proteome</keyword>
<organism evidence="6 7">
    <name type="scientific">Neobacillus massiliamazoniensis</name>
    <dbReference type="NCBI Taxonomy" id="1499688"/>
    <lineage>
        <taxon>Bacteria</taxon>
        <taxon>Bacillati</taxon>
        <taxon>Bacillota</taxon>
        <taxon>Bacilli</taxon>
        <taxon>Bacillales</taxon>
        <taxon>Bacillaceae</taxon>
        <taxon>Neobacillus</taxon>
    </lineage>
</organism>
<dbReference type="GO" id="GO:0006602">
    <property type="term" value="P:creatinine catabolic process"/>
    <property type="evidence" value="ECO:0007669"/>
    <property type="project" value="InterPro"/>
</dbReference>
<dbReference type="EMBL" id="CVRB01000003">
    <property type="protein sequence ID" value="CRK83058.1"/>
    <property type="molecule type" value="Genomic_DNA"/>
</dbReference>
<dbReference type="GO" id="GO:0047789">
    <property type="term" value="F:creatininase activity"/>
    <property type="evidence" value="ECO:0007669"/>
    <property type="project" value="InterPro"/>
</dbReference>
<dbReference type="GO" id="GO:0009231">
    <property type="term" value="P:riboflavin biosynthetic process"/>
    <property type="evidence" value="ECO:0007669"/>
    <property type="project" value="TreeGrafter"/>
</dbReference>
<evidence type="ECO:0000256" key="4">
    <source>
        <dbReference type="ARBA" id="ARBA00022833"/>
    </source>
</evidence>
<dbReference type="InterPro" id="IPR003785">
    <property type="entry name" value="Creatininase/forma_Hydrolase"/>
</dbReference>
<dbReference type="InterPro" id="IPR024087">
    <property type="entry name" value="Creatininase-like_sf"/>
</dbReference>
<evidence type="ECO:0000256" key="3">
    <source>
        <dbReference type="ARBA" id="ARBA00022801"/>
    </source>
</evidence>
<dbReference type="AlphaFoldDB" id="A0A0U1NYZ2"/>
<gene>
    <name evidence="6" type="ORF">BN000_03015</name>
</gene>
<dbReference type="GO" id="GO:0016811">
    <property type="term" value="F:hydrolase activity, acting on carbon-nitrogen (but not peptide) bonds, in linear amides"/>
    <property type="evidence" value="ECO:0007669"/>
    <property type="project" value="TreeGrafter"/>
</dbReference>
<dbReference type="SUPFAM" id="SSF102215">
    <property type="entry name" value="Creatininase"/>
    <property type="match status" value="1"/>
</dbReference>
<dbReference type="Proteomes" id="UP000199087">
    <property type="component" value="Unassembled WGS sequence"/>
</dbReference>
<dbReference type="GO" id="GO:0046872">
    <property type="term" value="F:metal ion binding"/>
    <property type="evidence" value="ECO:0007669"/>
    <property type="project" value="UniProtKB-KW"/>
</dbReference>
<evidence type="ECO:0000256" key="1">
    <source>
        <dbReference type="ARBA" id="ARBA00001947"/>
    </source>
</evidence>
<protein>
    <submittedName>
        <fullName evidence="6">Creatinine amidohydrolase</fullName>
    </submittedName>
</protein>
<comment type="similarity">
    <text evidence="5">Belongs to the creatininase superfamily.</text>
</comment>
<dbReference type="PANTHER" id="PTHR35005:SF1">
    <property type="entry name" value="2-AMINO-5-FORMYLAMINO-6-RIBOSYLAMINOPYRIMIDIN-4(3H)-ONE 5'-MONOPHOSPHATE DEFORMYLASE"/>
    <property type="match status" value="1"/>
</dbReference>
<dbReference type="NCBIfam" id="TIGR04448">
    <property type="entry name" value="creatininase"/>
    <property type="match status" value="1"/>
</dbReference>
<comment type="cofactor">
    <cofactor evidence="1">
        <name>Zn(2+)</name>
        <dbReference type="ChEBI" id="CHEBI:29105"/>
    </cofactor>
</comment>
<accession>A0A0U1NYZ2</accession>
<dbReference type="Gene3D" id="3.40.50.10310">
    <property type="entry name" value="Creatininase"/>
    <property type="match status" value="1"/>
</dbReference>
<keyword evidence="3 6" id="KW-0378">Hydrolase</keyword>